<dbReference type="AlphaFoldDB" id="A0AAJ1F0Y4"/>
<dbReference type="EMBL" id="JAKUDL010000003">
    <property type="protein sequence ID" value="MCH4294993.1"/>
    <property type="molecule type" value="Genomic_DNA"/>
</dbReference>
<keyword evidence="1" id="KW-0472">Membrane</keyword>
<comment type="caution">
    <text evidence="2">The sequence shown here is derived from an EMBL/GenBank/DDBJ whole genome shotgun (WGS) entry which is preliminary data.</text>
</comment>
<keyword evidence="3" id="KW-1185">Reference proteome</keyword>
<evidence type="ECO:0000313" key="2">
    <source>
        <dbReference type="EMBL" id="MCH4294993.1"/>
    </source>
</evidence>
<evidence type="ECO:0000256" key="1">
    <source>
        <dbReference type="SAM" id="Phobius"/>
    </source>
</evidence>
<proteinExistence type="predicted"/>
<dbReference type="RefSeq" id="WP_240591253.1">
    <property type="nucleotide sequence ID" value="NZ_JAKUDL010000003.1"/>
</dbReference>
<keyword evidence="1" id="KW-0812">Transmembrane</keyword>
<accession>A0AAJ1F0Y4</accession>
<gene>
    <name evidence="2" type="ORF">MJ923_11820</name>
</gene>
<feature type="transmembrane region" description="Helical" evidence="1">
    <location>
        <begin position="56"/>
        <end position="77"/>
    </location>
</feature>
<sequence>MTNAADKRLDQLIANAPRELTPTAANWDAIAARLDRPQPTRAEEDRKQARPTRLPWYVPTAVAATLLLALTPLMPLMPLTPNGNAPEVDTSLLPLIESIELAHRQEVASLAESSNHGWQRVGFQEPVDAGLKELREAARLILGSLKANPNDKQLWQLWLWVQRREIELLTQGQRLPAGATQGDTL</sequence>
<dbReference type="Proteomes" id="UP001297581">
    <property type="component" value="Unassembled WGS sequence"/>
</dbReference>
<reference evidence="2 3" key="1">
    <citation type="submission" date="2022-02" db="EMBL/GenBank/DDBJ databases">
        <title>The genome sequence of Shewanella sp. 3B26.</title>
        <authorList>
            <person name="Du J."/>
        </authorList>
    </citation>
    <scope>NUCLEOTIDE SEQUENCE [LARGE SCALE GENOMIC DNA]</scope>
    <source>
        <strain evidence="2 3">3B26</strain>
    </source>
</reference>
<evidence type="ECO:0000313" key="3">
    <source>
        <dbReference type="Proteomes" id="UP001297581"/>
    </source>
</evidence>
<name>A0AAJ1F0Y4_9GAMM</name>
<protein>
    <submittedName>
        <fullName evidence="2">Uncharacterized protein</fullName>
    </submittedName>
</protein>
<keyword evidence="1" id="KW-1133">Transmembrane helix</keyword>
<organism evidence="2 3">
    <name type="scientific">Shewanella zhuhaiensis</name>
    <dbReference type="NCBI Taxonomy" id="2919576"/>
    <lineage>
        <taxon>Bacteria</taxon>
        <taxon>Pseudomonadati</taxon>
        <taxon>Pseudomonadota</taxon>
        <taxon>Gammaproteobacteria</taxon>
        <taxon>Alteromonadales</taxon>
        <taxon>Shewanellaceae</taxon>
        <taxon>Shewanella</taxon>
    </lineage>
</organism>